<feature type="transmembrane region" description="Helical" evidence="5">
    <location>
        <begin position="316"/>
        <end position="337"/>
    </location>
</feature>
<keyword evidence="8" id="KW-1185">Reference proteome</keyword>
<feature type="transmembrane region" description="Helical" evidence="5">
    <location>
        <begin position="48"/>
        <end position="68"/>
    </location>
</feature>
<dbReference type="InterPro" id="IPR020846">
    <property type="entry name" value="MFS_dom"/>
</dbReference>
<name>A0A3D9V994_THECX</name>
<dbReference type="OrthoDB" id="9776171at2"/>
<evidence type="ECO:0000256" key="4">
    <source>
        <dbReference type="ARBA" id="ARBA00023136"/>
    </source>
</evidence>
<dbReference type="PANTHER" id="PTHR23534">
    <property type="entry name" value="MFS PERMEASE"/>
    <property type="match status" value="1"/>
</dbReference>
<dbReference type="InterPro" id="IPR011701">
    <property type="entry name" value="MFS"/>
</dbReference>
<evidence type="ECO:0000256" key="1">
    <source>
        <dbReference type="ARBA" id="ARBA00004651"/>
    </source>
</evidence>
<feature type="transmembrane region" description="Helical" evidence="5">
    <location>
        <begin position="80"/>
        <end position="100"/>
    </location>
</feature>
<evidence type="ECO:0000259" key="6">
    <source>
        <dbReference type="PROSITE" id="PS50850"/>
    </source>
</evidence>
<dbReference type="PROSITE" id="PS50850">
    <property type="entry name" value="MFS"/>
    <property type="match status" value="1"/>
</dbReference>
<feature type="transmembrane region" description="Helical" evidence="5">
    <location>
        <begin position="18"/>
        <end position="42"/>
    </location>
</feature>
<protein>
    <submittedName>
        <fullName evidence="7">Putative MFS family arabinose efflux permease</fullName>
    </submittedName>
</protein>
<comment type="subcellular location">
    <subcellularLocation>
        <location evidence="1">Cell membrane</location>
        <topology evidence="1">Multi-pass membrane protein</topology>
    </subcellularLocation>
</comment>
<feature type="domain" description="Major facilitator superfamily (MFS) profile" evidence="6">
    <location>
        <begin position="1"/>
        <end position="402"/>
    </location>
</feature>
<feature type="transmembrane region" description="Helical" evidence="5">
    <location>
        <begin position="106"/>
        <end position="125"/>
    </location>
</feature>
<organism evidence="7 8">
    <name type="scientific">Thermasporomyces composti</name>
    <dbReference type="NCBI Taxonomy" id="696763"/>
    <lineage>
        <taxon>Bacteria</taxon>
        <taxon>Bacillati</taxon>
        <taxon>Actinomycetota</taxon>
        <taxon>Actinomycetes</taxon>
        <taxon>Propionibacteriales</taxon>
        <taxon>Nocardioidaceae</taxon>
        <taxon>Thermasporomyces</taxon>
    </lineage>
</organism>
<evidence type="ECO:0000313" key="8">
    <source>
        <dbReference type="Proteomes" id="UP000256485"/>
    </source>
</evidence>
<feature type="transmembrane region" description="Helical" evidence="5">
    <location>
        <begin position="221"/>
        <end position="241"/>
    </location>
</feature>
<feature type="transmembrane region" description="Helical" evidence="5">
    <location>
        <begin position="261"/>
        <end position="279"/>
    </location>
</feature>
<comment type="caution">
    <text evidence="7">The sequence shown here is derived from an EMBL/GenBank/DDBJ whole genome shotgun (WGS) entry which is preliminary data.</text>
</comment>
<sequence length="409" mass="40739">MSVGTATTSTTRRWSTGALLVGVVAMNLSMVPATTVAVLVISGWVGDAWGGIPSAAGVVGTALGALSLSTVMRTRGRRAGLVLGYAVAVLGAIVAALAVIAGTMSLLVGASLLVAAMVMLGLGNASAQLSRYAAADMFPAERRGFGLSIVVWGGTVGALVGPSLIAPAATLAAGVGLPRDTGTFVFAVGTTVAATAVAATLPRARAVGEPGRLSWPVLRAALRTSTVVLAVTAMVTAQLVMVAVMTMTPLQLHTHGHGLDVVGWVLSAHMAGMFALSPVSGRLTDRWGARATIAGGAVVLVVANVVAFTAPTSHTVGLPVALFLLGYGWNLCFVGGSSLLSGDLPAPLRLQLQGGVEAVVWGSSAIGSVAAGPIFAAAGYAKLALLAALLAAVPLALLPTGRQHEAVPL</sequence>
<dbReference type="AlphaFoldDB" id="A0A3D9V994"/>
<feature type="transmembrane region" description="Helical" evidence="5">
    <location>
        <begin position="181"/>
        <end position="201"/>
    </location>
</feature>
<keyword evidence="4 5" id="KW-0472">Membrane</keyword>
<feature type="transmembrane region" description="Helical" evidence="5">
    <location>
        <begin position="145"/>
        <end position="169"/>
    </location>
</feature>
<evidence type="ECO:0000313" key="7">
    <source>
        <dbReference type="EMBL" id="REF38348.1"/>
    </source>
</evidence>
<dbReference type="GO" id="GO:0022857">
    <property type="term" value="F:transmembrane transporter activity"/>
    <property type="evidence" value="ECO:0007669"/>
    <property type="project" value="InterPro"/>
</dbReference>
<accession>A0A3D9V994</accession>
<gene>
    <name evidence="7" type="ORF">DFJ64_3825</name>
</gene>
<dbReference type="RefSeq" id="WP_115851660.1">
    <property type="nucleotide sequence ID" value="NZ_QTUC01000001.1"/>
</dbReference>
<dbReference type="EMBL" id="QTUC01000001">
    <property type="protein sequence ID" value="REF38348.1"/>
    <property type="molecule type" value="Genomic_DNA"/>
</dbReference>
<evidence type="ECO:0000256" key="2">
    <source>
        <dbReference type="ARBA" id="ARBA00022692"/>
    </source>
</evidence>
<dbReference type="Gene3D" id="1.20.1250.20">
    <property type="entry name" value="MFS general substrate transporter like domains"/>
    <property type="match status" value="1"/>
</dbReference>
<evidence type="ECO:0000256" key="5">
    <source>
        <dbReference type="SAM" id="Phobius"/>
    </source>
</evidence>
<evidence type="ECO:0000256" key="3">
    <source>
        <dbReference type="ARBA" id="ARBA00022989"/>
    </source>
</evidence>
<feature type="transmembrane region" description="Helical" evidence="5">
    <location>
        <begin position="358"/>
        <end position="377"/>
    </location>
</feature>
<dbReference type="InterPro" id="IPR036259">
    <property type="entry name" value="MFS_trans_sf"/>
</dbReference>
<proteinExistence type="predicted"/>
<dbReference type="Proteomes" id="UP000256485">
    <property type="component" value="Unassembled WGS sequence"/>
</dbReference>
<dbReference type="GO" id="GO:0005886">
    <property type="term" value="C:plasma membrane"/>
    <property type="evidence" value="ECO:0007669"/>
    <property type="project" value="UniProtKB-SubCell"/>
</dbReference>
<keyword evidence="3 5" id="KW-1133">Transmembrane helix</keyword>
<dbReference type="Pfam" id="PF07690">
    <property type="entry name" value="MFS_1"/>
    <property type="match status" value="1"/>
</dbReference>
<dbReference type="SUPFAM" id="SSF103473">
    <property type="entry name" value="MFS general substrate transporter"/>
    <property type="match status" value="1"/>
</dbReference>
<reference evidence="7 8" key="1">
    <citation type="submission" date="2018-08" db="EMBL/GenBank/DDBJ databases">
        <title>Sequencing the genomes of 1000 actinobacteria strains.</title>
        <authorList>
            <person name="Klenk H.-P."/>
        </authorList>
    </citation>
    <scope>NUCLEOTIDE SEQUENCE [LARGE SCALE GENOMIC DNA]</scope>
    <source>
        <strain evidence="7 8">DSM 22891</strain>
    </source>
</reference>
<dbReference type="PANTHER" id="PTHR23534:SF1">
    <property type="entry name" value="MAJOR FACILITATOR SUPERFAMILY PROTEIN"/>
    <property type="match status" value="1"/>
</dbReference>
<feature type="transmembrane region" description="Helical" evidence="5">
    <location>
        <begin position="291"/>
        <end position="310"/>
    </location>
</feature>
<keyword evidence="2 5" id="KW-0812">Transmembrane</keyword>